<dbReference type="Pfam" id="PF03466">
    <property type="entry name" value="LysR_substrate"/>
    <property type="match status" value="1"/>
</dbReference>
<keyword evidence="7" id="KW-1185">Reference proteome</keyword>
<accession>A0A2H1L5Q3</accession>
<dbReference type="PROSITE" id="PS50931">
    <property type="entry name" value="HTH_LYSR"/>
    <property type="match status" value="1"/>
</dbReference>
<dbReference type="PANTHER" id="PTHR30346">
    <property type="entry name" value="TRANSCRIPTIONAL DUAL REGULATOR HCAR-RELATED"/>
    <property type="match status" value="1"/>
</dbReference>
<dbReference type="RefSeq" id="WP_180951892.1">
    <property type="nucleotide sequence ID" value="NZ_FXZM01000008.1"/>
</dbReference>
<dbReference type="AlphaFoldDB" id="A0A2H1L5Q3"/>
<evidence type="ECO:0000313" key="7">
    <source>
        <dbReference type="Proteomes" id="UP000234462"/>
    </source>
</evidence>
<evidence type="ECO:0000256" key="3">
    <source>
        <dbReference type="ARBA" id="ARBA00023125"/>
    </source>
</evidence>
<dbReference type="PANTHER" id="PTHR30346:SF0">
    <property type="entry name" value="HCA OPERON TRANSCRIPTIONAL ACTIVATOR HCAR"/>
    <property type="match status" value="1"/>
</dbReference>
<evidence type="ECO:0000259" key="5">
    <source>
        <dbReference type="PROSITE" id="PS50931"/>
    </source>
</evidence>
<comment type="similarity">
    <text evidence="1">Belongs to the LysR transcriptional regulatory family.</text>
</comment>
<dbReference type="GO" id="GO:0003700">
    <property type="term" value="F:DNA-binding transcription factor activity"/>
    <property type="evidence" value="ECO:0007669"/>
    <property type="project" value="InterPro"/>
</dbReference>
<evidence type="ECO:0000256" key="4">
    <source>
        <dbReference type="ARBA" id="ARBA00023163"/>
    </source>
</evidence>
<dbReference type="SUPFAM" id="SSF46785">
    <property type="entry name" value="Winged helix' DNA-binding domain"/>
    <property type="match status" value="1"/>
</dbReference>
<name>A0A2H1L5Q3_9MICO</name>
<proteinExistence type="inferred from homology"/>
<organism evidence="6 7">
    <name type="scientific">Brevibacterium jeotgali</name>
    <dbReference type="NCBI Taxonomy" id="1262550"/>
    <lineage>
        <taxon>Bacteria</taxon>
        <taxon>Bacillati</taxon>
        <taxon>Actinomycetota</taxon>
        <taxon>Actinomycetes</taxon>
        <taxon>Micrococcales</taxon>
        <taxon>Brevibacteriaceae</taxon>
        <taxon>Brevibacterium</taxon>
    </lineage>
</organism>
<feature type="domain" description="HTH lysR-type" evidence="5">
    <location>
        <begin position="1"/>
        <end position="56"/>
    </location>
</feature>
<dbReference type="Gene3D" id="1.10.10.10">
    <property type="entry name" value="Winged helix-like DNA-binding domain superfamily/Winged helix DNA-binding domain"/>
    <property type="match status" value="1"/>
</dbReference>
<dbReference type="GO" id="GO:0032993">
    <property type="term" value="C:protein-DNA complex"/>
    <property type="evidence" value="ECO:0007669"/>
    <property type="project" value="TreeGrafter"/>
</dbReference>
<evidence type="ECO:0000256" key="1">
    <source>
        <dbReference type="ARBA" id="ARBA00009437"/>
    </source>
</evidence>
<dbReference type="InterPro" id="IPR005119">
    <property type="entry name" value="LysR_subst-bd"/>
</dbReference>
<evidence type="ECO:0000313" key="6">
    <source>
        <dbReference type="EMBL" id="SMY12212.1"/>
    </source>
</evidence>
<reference evidence="7" key="1">
    <citation type="submission" date="2017-03" db="EMBL/GenBank/DDBJ databases">
        <authorList>
            <person name="Monnet C."/>
        </authorList>
    </citation>
    <scope>NUCLEOTIDE SEQUENCE [LARGE SCALE GENOMIC DNA]</scope>
    <source>
        <strain evidence="7">SJ5-8</strain>
    </source>
</reference>
<dbReference type="InterPro" id="IPR036388">
    <property type="entry name" value="WH-like_DNA-bd_sf"/>
</dbReference>
<evidence type="ECO:0000256" key="2">
    <source>
        <dbReference type="ARBA" id="ARBA00023015"/>
    </source>
</evidence>
<dbReference type="FunFam" id="1.10.10.10:FF:000001">
    <property type="entry name" value="LysR family transcriptional regulator"/>
    <property type="match status" value="1"/>
</dbReference>
<sequence>MRRLAYFVTLADTQHFGRAAEALHISQPALSGEIMKLEKDLGVVLFVRRPHTALTTEGAALIGRARNLVEAADRFVAGATDLAEGIAGSVTIGCVPSFFLRGLPQAVTDIEATWPGVVIHIREMNTADQVEALEVGGIDIACSHSPGQDRDLLRVRVANEEFRMCAPPGTELRSLGEARGASFITFRREVSPHYWEKVMTICRAADVEPRVQHQATTWHAVMSLIRQGLGVSLVPALIAAQDPDLICEDVDTGDVRSDSWVTMRGDDAATLIGQVYAELRERFGSV</sequence>
<dbReference type="EMBL" id="FXZM01000008">
    <property type="protein sequence ID" value="SMY12212.1"/>
    <property type="molecule type" value="Genomic_DNA"/>
</dbReference>
<dbReference type="SUPFAM" id="SSF53850">
    <property type="entry name" value="Periplasmic binding protein-like II"/>
    <property type="match status" value="1"/>
</dbReference>
<dbReference type="InterPro" id="IPR000847">
    <property type="entry name" value="LysR_HTH_N"/>
</dbReference>
<dbReference type="Gene3D" id="3.40.190.10">
    <property type="entry name" value="Periplasmic binding protein-like II"/>
    <property type="match status" value="2"/>
</dbReference>
<dbReference type="GO" id="GO:0003677">
    <property type="term" value="F:DNA binding"/>
    <property type="evidence" value="ECO:0007669"/>
    <property type="project" value="UniProtKB-KW"/>
</dbReference>
<dbReference type="InterPro" id="IPR036390">
    <property type="entry name" value="WH_DNA-bd_sf"/>
</dbReference>
<keyword evidence="4" id="KW-0804">Transcription</keyword>
<protein>
    <submittedName>
        <fullName evidence="6">Transcriptional regulator, LysR family</fullName>
    </submittedName>
</protein>
<keyword evidence="3" id="KW-0238">DNA-binding</keyword>
<gene>
    <name evidence="6" type="ORF">BJEO58_01806</name>
</gene>
<dbReference type="Proteomes" id="UP000234462">
    <property type="component" value="Unassembled WGS sequence"/>
</dbReference>
<dbReference type="Pfam" id="PF00126">
    <property type="entry name" value="HTH_1"/>
    <property type="match status" value="1"/>
</dbReference>
<keyword evidence="2" id="KW-0805">Transcription regulation</keyword>
<dbReference type="PRINTS" id="PR00039">
    <property type="entry name" value="HTHLYSR"/>
</dbReference>